<protein>
    <submittedName>
        <fullName evidence="1">Uncharacterized protein</fullName>
    </submittedName>
</protein>
<keyword evidence="2" id="KW-1185">Reference proteome</keyword>
<reference evidence="1" key="1">
    <citation type="submission" date="2022-04" db="EMBL/GenBank/DDBJ databases">
        <title>Genome of the entomopathogenic fungus Entomophthora muscae.</title>
        <authorList>
            <person name="Elya C."/>
            <person name="Lovett B.R."/>
            <person name="Lee E."/>
            <person name="Macias A.M."/>
            <person name="Hajek A.E."/>
            <person name="De Bivort B.L."/>
            <person name="Kasson M.T."/>
            <person name="De Fine Licht H.H."/>
            <person name="Stajich J.E."/>
        </authorList>
    </citation>
    <scope>NUCLEOTIDE SEQUENCE</scope>
    <source>
        <strain evidence="1">Berkeley</strain>
    </source>
</reference>
<accession>A0ACC2SN21</accession>
<evidence type="ECO:0000313" key="1">
    <source>
        <dbReference type="EMBL" id="KAJ9063703.1"/>
    </source>
</evidence>
<proteinExistence type="predicted"/>
<sequence length="265" mass="29915">MTIPFSQSLATIQDTLWGLVDRNPTLPQVFAVPPMPAETPQAPRDNSSAGGSQTNFFDCSCREESPPHRCFQDEVPTCFKPMILPKFDPKGNVHTFICLFKMSMYGANNQDKATPLLNQLDTASTDLIIPHMPEHDWSYTAAKNALLYKFGSIAWVTERKNEFLMISFKKDKTITDFVDQFYLMVQILMGLGLLTVHDAHIALCVAVKPYKALYCTLMPAFQDNCTLDEIVHYLRQCGNTFGPPMSELSPTLLLISQDVWRLSQH</sequence>
<gene>
    <name evidence="1" type="ORF">DSO57_1038185</name>
</gene>
<evidence type="ECO:0000313" key="2">
    <source>
        <dbReference type="Proteomes" id="UP001165960"/>
    </source>
</evidence>
<dbReference type="Proteomes" id="UP001165960">
    <property type="component" value="Unassembled WGS sequence"/>
</dbReference>
<name>A0ACC2SN21_9FUNG</name>
<dbReference type="EMBL" id="QTSX02004720">
    <property type="protein sequence ID" value="KAJ9063703.1"/>
    <property type="molecule type" value="Genomic_DNA"/>
</dbReference>
<comment type="caution">
    <text evidence="1">The sequence shown here is derived from an EMBL/GenBank/DDBJ whole genome shotgun (WGS) entry which is preliminary data.</text>
</comment>
<organism evidence="1 2">
    <name type="scientific">Entomophthora muscae</name>
    <dbReference type="NCBI Taxonomy" id="34485"/>
    <lineage>
        <taxon>Eukaryota</taxon>
        <taxon>Fungi</taxon>
        <taxon>Fungi incertae sedis</taxon>
        <taxon>Zoopagomycota</taxon>
        <taxon>Entomophthoromycotina</taxon>
        <taxon>Entomophthoromycetes</taxon>
        <taxon>Entomophthorales</taxon>
        <taxon>Entomophthoraceae</taxon>
        <taxon>Entomophthora</taxon>
    </lineage>
</organism>